<dbReference type="KEGG" id="lacs:H4075_04645"/>
<dbReference type="InterPro" id="IPR000917">
    <property type="entry name" value="Sulfatase_N"/>
</dbReference>
<evidence type="ECO:0000256" key="1">
    <source>
        <dbReference type="SAM" id="Phobius"/>
    </source>
</evidence>
<feature type="transmembrane region" description="Helical" evidence="1">
    <location>
        <begin position="100"/>
        <end position="122"/>
    </location>
</feature>
<keyword evidence="1" id="KW-1133">Transmembrane helix</keyword>
<dbReference type="Gene3D" id="3.40.720.10">
    <property type="entry name" value="Alkaline Phosphatase, subunit A"/>
    <property type="match status" value="1"/>
</dbReference>
<proteinExistence type="predicted"/>
<dbReference type="SUPFAM" id="SSF53649">
    <property type="entry name" value="Alkaline phosphatase-like"/>
    <property type="match status" value="1"/>
</dbReference>
<accession>A0A7G5XJ44</accession>
<gene>
    <name evidence="3" type="ORF">H4075_04645</name>
</gene>
<organism evidence="3 4">
    <name type="scientific">Lacibacter sediminis</name>
    <dbReference type="NCBI Taxonomy" id="2760713"/>
    <lineage>
        <taxon>Bacteria</taxon>
        <taxon>Pseudomonadati</taxon>
        <taxon>Bacteroidota</taxon>
        <taxon>Chitinophagia</taxon>
        <taxon>Chitinophagales</taxon>
        <taxon>Chitinophagaceae</taxon>
        <taxon>Lacibacter</taxon>
    </lineage>
</organism>
<evidence type="ECO:0000313" key="4">
    <source>
        <dbReference type="Proteomes" id="UP000515344"/>
    </source>
</evidence>
<evidence type="ECO:0000313" key="3">
    <source>
        <dbReference type="EMBL" id="QNA45497.1"/>
    </source>
</evidence>
<dbReference type="GO" id="GO:0016787">
    <property type="term" value="F:hydrolase activity"/>
    <property type="evidence" value="ECO:0007669"/>
    <property type="project" value="UniProtKB-KW"/>
</dbReference>
<dbReference type="RefSeq" id="WP_182804607.1">
    <property type="nucleotide sequence ID" value="NZ_CP060007.1"/>
</dbReference>
<feature type="transmembrane region" description="Helical" evidence="1">
    <location>
        <begin position="43"/>
        <end position="62"/>
    </location>
</feature>
<reference evidence="4" key="1">
    <citation type="submission" date="2020-08" db="EMBL/GenBank/DDBJ databases">
        <title>Lacibacter sp. S13-6-6 genome sequencing.</title>
        <authorList>
            <person name="Jin L."/>
        </authorList>
    </citation>
    <scope>NUCLEOTIDE SEQUENCE [LARGE SCALE GENOMIC DNA]</scope>
    <source>
        <strain evidence="4">S13-6-6</strain>
    </source>
</reference>
<dbReference type="Pfam" id="PF00884">
    <property type="entry name" value="Sulfatase"/>
    <property type="match status" value="1"/>
</dbReference>
<keyword evidence="3" id="KW-0378">Hydrolase</keyword>
<dbReference type="Proteomes" id="UP000515344">
    <property type="component" value="Chromosome"/>
</dbReference>
<protein>
    <submittedName>
        <fullName evidence="3">Sulfatase-like hydrolase/transferase</fullName>
    </submittedName>
</protein>
<feature type="transmembrane region" description="Helical" evidence="1">
    <location>
        <begin position="12"/>
        <end position="31"/>
    </location>
</feature>
<feature type="domain" description="Sulfatase N-terminal" evidence="2">
    <location>
        <begin position="273"/>
        <end position="466"/>
    </location>
</feature>
<dbReference type="AlphaFoldDB" id="A0A7G5XJ44"/>
<keyword evidence="1" id="KW-0472">Membrane</keyword>
<dbReference type="InterPro" id="IPR017850">
    <property type="entry name" value="Alkaline_phosphatase_core_sf"/>
</dbReference>
<keyword evidence="4" id="KW-1185">Reference proteome</keyword>
<name>A0A7G5XJ44_9BACT</name>
<dbReference type="EMBL" id="CP060007">
    <property type="protein sequence ID" value="QNA45497.1"/>
    <property type="molecule type" value="Genomic_DNA"/>
</dbReference>
<sequence>MQKLFQKAKLFLGKQPLFLLLLPLFFIYSGYNELFGFLSIKFILSNLAVILVCIFTCLLLFYKLLRDFTKASVFTFIISLYCLVFGYLHDSLKQLFPQSFFVKFTFVIPAFFSLFLIALIVLKKRKKPFTELFLFLNLLFIVLLLSEIPNSVKRYQLDKSVDNLIDFRFNAYNDYQPTKALPDSLKPDIYFLLFDAMASSKSILQNFGRNNYQLDTFLKQKGFYVIPKGKANYNWTIHSLSTTFNMEYLPPWIAPVMNDGKAYFWGSASILNNSLFRILKQEGYSINSYQPISFDNKDWPGNSYFSSFKKYHYSFKTLPGRIYRDVFWNYNRIDVDFIKERQFKIISNRNNEKKAYLDTTIDLIKQSCSTSGKQKFIYGHFMIPHDPYTFDSTGNVKAPEQTIIKRKEDDADAYYSQLVYAGNVIRELVAYIQTNNKKNTIIIVAGDHGYRSSESEKAGYNFENFNAFYFPDKDYAKLYDSVSPVNTFRIVLNKSFGSNLPILKDSSILVTVQKETIKNKEKINSR</sequence>
<evidence type="ECO:0000259" key="2">
    <source>
        <dbReference type="Pfam" id="PF00884"/>
    </source>
</evidence>
<keyword evidence="1" id="KW-0812">Transmembrane</keyword>
<feature type="transmembrane region" description="Helical" evidence="1">
    <location>
        <begin position="71"/>
        <end position="88"/>
    </location>
</feature>
<feature type="transmembrane region" description="Helical" evidence="1">
    <location>
        <begin position="129"/>
        <end position="146"/>
    </location>
</feature>